<keyword evidence="1 5" id="KW-0489">Methyltransferase</keyword>
<dbReference type="GO" id="GO:0032259">
    <property type="term" value="P:methylation"/>
    <property type="evidence" value="ECO:0007669"/>
    <property type="project" value="UniProtKB-KW"/>
</dbReference>
<evidence type="ECO:0000259" key="6">
    <source>
        <dbReference type="Pfam" id="PF05175"/>
    </source>
</evidence>
<dbReference type="CDD" id="cd02440">
    <property type="entry name" value="AdoMet_MTases"/>
    <property type="match status" value="1"/>
</dbReference>
<dbReference type="SUPFAM" id="SSF53335">
    <property type="entry name" value="S-adenosyl-L-methionine-dependent methyltransferases"/>
    <property type="match status" value="1"/>
</dbReference>
<dbReference type="NCBIfam" id="TIGR00536">
    <property type="entry name" value="hemK_fam"/>
    <property type="match status" value="1"/>
</dbReference>
<dbReference type="Gene3D" id="3.40.50.150">
    <property type="entry name" value="Vaccinia Virus protein VP39"/>
    <property type="match status" value="1"/>
</dbReference>
<dbReference type="Pfam" id="PF17827">
    <property type="entry name" value="PrmC_N"/>
    <property type="match status" value="1"/>
</dbReference>
<comment type="similarity">
    <text evidence="5">Belongs to the protein N5-glutamine methyltransferase family. PrmC subfamily.</text>
</comment>
<keyword evidence="9" id="KW-1185">Reference proteome</keyword>
<evidence type="ECO:0000259" key="7">
    <source>
        <dbReference type="Pfam" id="PF17827"/>
    </source>
</evidence>
<dbReference type="HAMAP" id="MF_02126">
    <property type="entry name" value="RF_methyltr_PrmC"/>
    <property type="match status" value="1"/>
</dbReference>
<dbReference type="InterPro" id="IPR029063">
    <property type="entry name" value="SAM-dependent_MTases_sf"/>
</dbReference>
<gene>
    <name evidence="5 8" type="primary">prmC</name>
    <name evidence="8" type="ORF">ACFO7U_15785</name>
</gene>
<sequence>MGPRPVPVAGVMRAAAAALAGAGIDSAAVEARLICAHVLGVDRSRLMLADGLDEAAIAEVDRIVAARAGRGVPLQYLLGTAPSGRLELSVGPGVFIPRPETELLVEWILARLPAPTGGVGLGPVVVDLCAGSGTIALEIAHARPDARVHAVELHEAALDWLRRNAAARADAGDTPIEIHHGDATDPHLLPRLRGRVAAVVSNPPYIPLTDDLPAEVLGHEPATALFGGTDGLVVVVPLVDLAASLLAPGGHLAVEHDDTTGAEVAAVVGRRGGFGTVEQHTDLAGRPRFVTATRHDGADDDPTAQKGITR</sequence>
<comment type="function">
    <text evidence="5">Methylates the class 1 translation termination release factors RF1/PrfA and RF2/PrfB on the glutamine residue of the universally conserved GGQ motif.</text>
</comment>
<dbReference type="NCBIfam" id="TIGR03534">
    <property type="entry name" value="RF_mod_PrmC"/>
    <property type="match status" value="1"/>
</dbReference>
<name>A0ABV9PUV9_9ACTN</name>
<dbReference type="Proteomes" id="UP001595836">
    <property type="component" value="Unassembled WGS sequence"/>
</dbReference>
<feature type="domain" description="Release factor glutamine methyltransferase N-terminal" evidence="7">
    <location>
        <begin position="12"/>
        <end position="79"/>
    </location>
</feature>
<comment type="caution">
    <text evidence="5">Lacks conserved residue(s) required for the propagation of feature annotation.</text>
</comment>
<dbReference type="EMBL" id="JBHSHP010000059">
    <property type="protein sequence ID" value="MFC4756234.1"/>
    <property type="molecule type" value="Genomic_DNA"/>
</dbReference>
<dbReference type="EC" id="2.1.1.297" evidence="5"/>
<comment type="caution">
    <text evidence="8">The sequence shown here is derived from an EMBL/GenBank/DDBJ whole genome shotgun (WGS) entry which is preliminary data.</text>
</comment>
<feature type="binding site" evidence="5">
    <location>
        <position position="152"/>
    </location>
    <ligand>
        <name>S-adenosyl-L-methionine</name>
        <dbReference type="ChEBI" id="CHEBI:59789"/>
    </ligand>
</feature>
<dbReference type="Gene3D" id="1.10.8.10">
    <property type="entry name" value="DNA helicase RuvA subunit, C-terminal domain"/>
    <property type="match status" value="1"/>
</dbReference>
<dbReference type="Pfam" id="PF05175">
    <property type="entry name" value="MTS"/>
    <property type="match status" value="1"/>
</dbReference>
<protein>
    <recommendedName>
        <fullName evidence="5">Release factor glutamine methyltransferase</fullName>
        <shortName evidence="5">RF MTase</shortName>
        <ecNumber evidence="5">2.1.1.297</ecNumber>
    </recommendedName>
    <alternativeName>
        <fullName evidence="5">N5-glutamine methyltransferase PrmC</fullName>
    </alternativeName>
    <alternativeName>
        <fullName evidence="5">Protein-(glutamine-N5) MTase PrmC</fullName>
    </alternativeName>
    <alternativeName>
        <fullName evidence="5">Protein-glutamine N-methyltransferase PrmC</fullName>
    </alternativeName>
</protein>
<keyword evidence="2 5" id="KW-0808">Transferase</keyword>
<feature type="binding site" evidence="5">
    <location>
        <position position="202"/>
    </location>
    <ligand>
        <name>S-adenosyl-L-methionine</name>
        <dbReference type="ChEBI" id="CHEBI:59789"/>
    </ligand>
</feature>
<dbReference type="PROSITE" id="PS00092">
    <property type="entry name" value="N6_MTASE"/>
    <property type="match status" value="1"/>
</dbReference>
<evidence type="ECO:0000256" key="5">
    <source>
        <dbReference type="HAMAP-Rule" id="MF_02126"/>
    </source>
</evidence>
<evidence type="ECO:0000256" key="1">
    <source>
        <dbReference type="ARBA" id="ARBA00022603"/>
    </source>
</evidence>
<feature type="domain" description="Methyltransferase small" evidence="6">
    <location>
        <begin position="122"/>
        <end position="205"/>
    </location>
</feature>
<dbReference type="InterPro" id="IPR004556">
    <property type="entry name" value="HemK-like"/>
</dbReference>
<reference evidence="9" key="1">
    <citation type="journal article" date="2019" name="Int. J. Syst. Evol. Microbiol.">
        <title>The Global Catalogue of Microorganisms (GCM) 10K type strain sequencing project: providing services to taxonomists for standard genome sequencing and annotation.</title>
        <authorList>
            <consortium name="The Broad Institute Genomics Platform"/>
            <consortium name="The Broad Institute Genome Sequencing Center for Infectious Disease"/>
            <person name="Wu L."/>
            <person name="Ma J."/>
        </authorList>
    </citation>
    <scope>NUCLEOTIDE SEQUENCE [LARGE SCALE GENOMIC DNA]</scope>
    <source>
        <strain evidence="9">JCM 11882</strain>
    </source>
</reference>
<dbReference type="InterPro" id="IPR050320">
    <property type="entry name" value="N5-glutamine_MTase"/>
</dbReference>
<dbReference type="InterPro" id="IPR040758">
    <property type="entry name" value="PrmC_N"/>
</dbReference>
<keyword evidence="3 5" id="KW-0949">S-adenosyl-L-methionine</keyword>
<evidence type="ECO:0000256" key="4">
    <source>
        <dbReference type="ARBA" id="ARBA00048391"/>
    </source>
</evidence>
<proteinExistence type="inferred from homology"/>
<organism evidence="8 9">
    <name type="scientific">Dietzia aurantiaca</name>
    <dbReference type="NCBI Taxonomy" id="983873"/>
    <lineage>
        <taxon>Bacteria</taxon>
        <taxon>Bacillati</taxon>
        <taxon>Actinomycetota</taxon>
        <taxon>Actinomycetes</taxon>
        <taxon>Mycobacteriales</taxon>
        <taxon>Dietziaceae</taxon>
        <taxon>Dietzia</taxon>
    </lineage>
</organism>
<evidence type="ECO:0000313" key="8">
    <source>
        <dbReference type="EMBL" id="MFC4756234.1"/>
    </source>
</evidence>
<comment type="catalytic activity">
    <reaction evidence="4 5">
        <text>L-glutaminyl-[peptide chain release factor] + S-adenosyl-L-methionine = N(5)-methyl-L-glutaminyl-[peptide chain release factor] + S-adenosyl-L-homocysteine + H(+)</text>
        <dbReference type="Rhea" id="RHEA:42896"/>
        <dbReference type="Rhea" id="RHEA-COMP:10271"/>
        <dbReference type="Rhea" id="RHEA-COMP:10272"/>
        <dbReference type="ChEBI" id="CHEBI:15378"/>
        <dbReference type="ChEBI" id="CHEBI:30011"/>
        <dbReference type="ChEBI" id="CHEBI:57856"/>
        <dbReference type="ChEBI" id="CHEBI:59789"/>
        <dbReference type="ChEBI" id="CHEBI:61891"/>
        <dbReference type="EC" id="2.1.1.297"/>
    </reaction>
</comment>
<dbReference type="InterPro" id="IPR002052">
    <property type="entry name" value="DNA_methylase_N6_adenine_CS"/>
</dbReference>
<dbReference type="InterPro" id="IPR007848">
    <property type="entry name" value="Small_mtfrase_dom"/>
</dbReference>
<evidence type="ECO:0000256" key="2">
    <source>
        <dbReference type="ARBA" id="ARBA00022679"/>
    </source>
</evidence>
<dbReference type="PANTHER" id="PTHR18895">
    <property type="entry name" value="HEMK METHYLTRANSFERASE"/>
    <property type="match status" value="1"/>
</dbReference>
<dbReference type="InterPro" id="IPR019874">
    <property type="entry name" value="RF_methyltr_PrmC"/>
</dbReference>
<evidence type="ECO:0000256" key="3">
    <source>
        <dbReference type="ARBA" id="ARBA00022691"/>
    </source>
</evidence>
<dbReference type="PANTHER" id="PTHR18895:SF74">
    <property type="entry name" value="MTRF1L RELEASE FACTOR GLUTAMINE METHYLTRANSFERASE"/>
    <property type="match status" value="1"/>
</dbReference>
<evidence type="ECO:0000313" key="9">
    <source>
        <dbReference type="Proteomes" id="UP001595836"/>
    </source>
</evidence>
<dbReference type="RefSeq" id="WP_344993255.1">
    <property type="nucleotide sequence ID" value="NZ_BAABCD010000021.1"/>
</dbReference>
<accession>A0ABV9PUV9</accession>
<dbReference type="GO" id="GO:0102559">
    <property type="term" value="F:peptide chain release factor N(5)-glutamine methyltransferase activity"/>
    <property type="evidence" value="ECO:0007669"/>
    <property type="project" value="UniProtKB-EC"/>
</dbReference>
<feature type="binding site" evidence="5">
    <location>
        <begin position="202"/>
        <end position="205"/>
    </location>
    <ligand>
        <name>substrate</name>
    </ligand>
</feature>